<accession>A0AAW0P5Z5</accession>
<dbReference type="AlphaFoldDB" id="A0AAW0P5Z5"/>
<protein>
    <submittedName>
        <fullName evidence="2">Uncharacterized protein</fullName>
    </submittedName>
</protein>
<dbReference type="PANTHER" id="PTHR31751">
    <property type="entry name" value="SI:CH211-108C17.2-RELATED-RELATED"/>
    <property type="match status" value="1"/>
</dbReference>
<proteinExistence type="predicted"/>
<dbReference type="Proteomes" id="UP001460270">
    <property type="component" value="Unassembled WGS sequence"/>
</dbReference>
<evidence type="ECO:0000313" key="2">
    <source>
        <dbReference type="EMBL" id="KAK7913199.1"/>
    </source>
</evidence>
<feature type="compositionally biased region" description="Polar residues" evidence="1">
    <location>
        <begin position="30"/>
        <end position="43"/>
    </location>
</feature>
<comment type="caution">
    <text evidence="2">The sequence shown here is derived from an EMBL/GenBank/DDBJ whole genome shotgun (WGS) entry which is preliminary data.</text>
</comment>
<dbReference type="EMBL" id="JBBPFD010000009">
    <property type="protein sequence ID" value="KAK7913199.1"/>
    <property type="molecule type" value="Genomic_DNA"/>
</dbReference>
<organism evidence="2 3">
    <name type="scientific">Mugilogobius chulae</name>
    <name type="common">yellowstripe goby</name>
    <dbReference type="NCBI Taxonomy" id="88201"/>
    <lineage>
        <taxon>Eukaryota</taxon>
        <taxon>Metazoa</taxon>
        <taxon>Chordata</taxon>
        <taxon>Craniata</taxon>
        <taxon>Vertebrata</taxon>
        <taxon>Euteleostomi</taxon>
        <taxon>Actinopterygii</taxon>
        <taxon>Neopterygii</taxon>
        <taxon>Teleostei</taxon>
        <taxon>Neoteleostei</taxon>
        <taxon>Acanthomorphata</taxon>
        <taxon>Gobiaria</taxon>
        <taxon>Gobiiformes</taxon>
        <taxon>Gobioidei</taxon>
        <taxon>Gobiidae</taxon>
        <taxon>Gobionellinae</taxon>
        <taxon>Mugilogobius</taxon>
    </lineage>
</organism>
<feature type="region of interest" description="Disordered" evidence="1">
    <location>
        <begin position="27"/>
        <end position="72"/>
    </location>
</feature>
<evidence type="ECO:0000313" key="3">
    <source>
        <dbReference type="Proteomes" id="UP001460270"/>
    </source>
</evidence>
<gene>
    <name evidence="2" type="ORF">WMY93_013410</name>
</gene>
<reference evidence="3" key="1">
    <citation type="submission" date="2024-04" db="EMBL/GenBank/DDBJ databases">
        <title>Salinicola lusitanus LLJ914,a marine bacterium isolated from the Okinawa Trough.</title>
        <authorList>
            <person name="Li J."/>
        </authorList>
    </citation>
    <scope>NUCLEOTIDE SEQUENCE [LARGE SCALE GENOMIC DNA]</scope>
</reference>
<evidence type="ECO:0000256" key="1">
    <source>
        <dbReference type="SAM" id="MobiDB-lite"/>
    </source>
</evidence>
<dbReference type="PANTHER" id="PTHR31751:SF7">
    <property type="entry name" value="THAP-TYPE DOMAIN-CONTAINING PROTEIN"/>
    <property type="match status" value="1"/>
</dbReference>
<sequence>MTLPGTPPYLNKVNFAALGAVLKMERATTSKRPASSGLQTPPETSRKVKKRRILSSATKRAKNESDRRRSRTRVNLAAAFEKWRALRTALGIKRDPQLALFLIRRYEQSTVAPKGLVTSTPQTVVKATTMAADLPSSVSAGDSDGNNFDVAGVQPLAEEQLEVADESIKSVGYSVDEDQANNLENSVIEFDGELASDPYDSDYVPPISLRAGDVIQKEVDKLPIIGIEEAVLDICDHDEPEEPEPEDYEDQLESDIPLFPKPNRVVDEGNNFAKIALLFKFMNMRMVASTTHYRIQHFYCVPAIKDFWEEKRSAIISRLQLKDSVVALGHSATYCSYTTMELETMDIISIVNIDKRQVGGKSVAMEKAAFIKTFDHLIEEIKIKEIVTDAHVQIAALMHPEKEGIRTMELLIHLMSGMLQKISQKDFMLTCGGVYSTMLVACMNGPLADASMALWPKMAEGCGEVSHFSDNFTTGVFSKPHTDVCW</sequence>
<name>A0AAW0P5Z5_9GOBI</name>
<keyword evidence="3" id="KW-1185">Reference proteome</keyword>